<dbReference type="InterPro" id="IPR025883">
    <property type="entry name" value="Cadherin-like_domain"/>
</dbReference>
<keyword evidence="6" id="KW-1185">Reference proteome</keyword>
<proteinExistence type="predicted"/>
<reference evidence="5 6" key="1">
    <citation type="submission" date="2019-02" db="EMBL/GenBank/DDBJ databases">
        <title>Bacterial novel species Mucilaginibacter sp. 17JY9-4 isolated from soil.</title>
        <authorList>
            <person name="Jung H.-Y."/>
        </authorList>
    </citation>
    <scope>NUCLEOTIDE SEQUENCE [LARGE SCALE GENOMIC DNA]</scope>
    <source>
        <strain evidence="5 6">17JY9-4</strain>
    </source>
</reference>
<evidence type="ECO:0000259" key="4">
    <source>
        <dbReference type="Pfam" id="PF12733"/>
    </source>
</evidence>
<feature type="repeat" description="NHL" evidence="2">
    <location>
        <begin position="2063"/>
        <end position="2103"/>
    </location>
</feature>
<feature type="domain" description="Cadherin-like beta-sandwich-like" evidence="4">
    <location>
        <begin position="2793"/>
        <end position="2866"/>
    </location>
</feature>
<feature type="domain" description="Cadherin-like beta-sandwich-like" evidence="4">
    <location>
        <begin position="2399"/>
        <end position="2470"/>
    </location>
</feature>
<dbReference type="SUPFAM" id="SSF63825">
    <property type="entry name" value="YWTD domain"/>
    <property type="match status" value="1"/>
</dbReference>
<dbReference type="Pfam" id="PF01436">
    <property type="entry name" value="NHL"/>
    <property type="match status" value="1"/>
</dbReference>
<evidence type="ECO:0000256" key="3">
    <source>
        <dbReference type="SAM" id="SignalP"/>
    </source>
</evidence>
<dbReference type="RefSeq" id="WP_129875921.1">
    <property type="nucleotide sequence ID" value="NZ_SEWG01000002.1"/>
</dbReference>
<dbReference type="InterPro" id="IPR011042">
    <property type="entry name" value="6-blade_b-propeller_TolB-like"/>
</dbReference>
<dbReference type="PANTHER" id="PTHR24104:SF25">
    <property type="entry name" value="PROTEIN LIN-41"/>
    <property type="match status" value="1"/>
</dbReference>
<feature type="domain" description="Cadherin-like beta-sandwich-like" evidence="4">
    <location>
        <begin position="803"/>
        <end position="888"/>
    </location>
</feature>
<dbReference type="Pfam" id="PF13585">
    <property type="entry name" value="CHU_C"/>
    <property type="match status" value="1"/>
</dbReference>
<evidence type="ECO:0000256" key="1">
    <source>
        <dbReference type="ARBA" id="ARBA00022737"/>
    </source>
</evidence>
<protein>
    <recommendedName>
        <fullName evidence="4">Cadherin-like beta-sandwich-like domain-containing protein</fullName>
    </recommendedName>
</protein>
<feature type="repeat" description="NHL" evidence="2">
    <location>
        <begin position="1060"/>
        <end position="1086"/>
    </location>
</feature>
<dbReference type="Proteomes" id="UP000293331">
    <property type="component" value="Unassembled WGS sequence"/>
</dbReference>
<feature type="domain" description="Cadherin-like beta-sandwich-like" evidence="4">
    <location>
        <begin position="369"/>
        <end position="458"/>
    </location>
</feature>
<dbReference type="Gene3D" id="2.60.40.10">
    <property type="entry name" value="Immunoglobulins"/>
    <property type="match status" value="2"/>
</dbReference>
<dbReference type="CDD" id="cd05819">
    <property type="entry name" value="NHL"/>
    <property type="match status" value="3"/>
</dbReference>
<dbReference type="InterPro" id="IPR015919">
    <property type="entry name" value="Cadherin-like_sf"/>
</dbReference>
<dbReference type="Pfam" id="PF12733">
    <property type="entry name" value="Cadherin-like"/>
    <property type="match status" value="12"/>
</dbReference>
<feature type="domain" description="Cadherin-like beta-sandwich-like" evidence="4">
    <location>
        <begin position="1866"/>
        <end position="1945"/>
    </location>
</feature>
<keyword evidence="1" id="KW-0677">Repeat</keyword>
<comment type="caution">
    <text evidence="5">The sequence shown here is derived from an EMBL/GenBank/DDBJ whole genome shotgun (WGS) entry which is preliminary data.</text>
</comment>
<feature type="domain" description="Cadherin-like beta-sandwich-like" evidence="4">
    <location>
        <begin position="1666"/>
        <end position="1752"/>
    </location>
</feature>
<accession>A0A4Q5LQF9</accession>
<feature type="domain" description="Cadherin-like beta-sandwich-like" evidence="4">
    <location>
        <begin position="2287"/>
        <end position="2371"/>
    </location>
</feature>
<dbReference type="GO" id="GO:0005509">
    <property type="term" value="F:calcium ion binding"/>
    <property type="evidence" value="ECO:0007669"/>
    <property type="project" value="InterPro"/>
</dbReference>
<sequence>MSSSLPISKSLLLLKNICFATLLSLGFNTVNAQPTLSYGTAQTFATNTAITPVTPTASNISAPGYNSAQVFATPAFNPSYFRMDSQGNIYFLDADHTDIKKVDVSGNISVYSSGYMFPANIAMDANDNLYVIDPDANKIVKTYASDGHTEDIVIGVNGLIAANKAGDLYYTFYDGTNTKLNKKYASDGHTETLSNTFGNPISMVTDANDNLYVLDNNNGSITKIKPNNTSNVEISVPTQSIVMVAVDGAGDIYWTNQTNIIHKKNVSNNTYLDIPLPTNAIYGLAVRKDGKVFYGDYGGKKIYQVVPSGGYYLDKILPAGLVFDSATGTISGTPTASSPAKDYTITAYGAGSAATSTINITVLSGNTDLSALTVTGATVSPAFDAGTISYSGTVGATVASIDVTPTVVVAGSIITYNGSPVTSGSAVTIPLNGGINSLPFIVTAPGGATKTYTITITKRIAPTVSYAPKTFAINTAATPLTPTAANVATFGYGGAVNFGGTFLQIGNIKRDNLGNTYMLDLGNYKIFKYNTYGTTGVEVGTDGAYPSAITLDDAGNLYLADAGYGVIKKIAAGTNTVTTIATGISYIYNMTMAKDGTIYMADGGSGSIKKLSPGAGTAVEIGIAFSNATDVAVDDDGNLFVADQNNMAIKKIWYSTDSHVETIYTGSQVISLVFDKAGNLFAGDAQYSRLLEIPADGSGVKILAAGSAYQYPGGLFLDEKGSIYMATYAANAKIITPTGGYFIDSKLPKGLSFNQNTGAIGGTPTVLSTATSYSVTAYNDVESITSTAVIGVASNNADLSTLAVTGATISPVFNAGTIAYTATVPSSLASLNITPTVADASAAITYNGAPVTSGSAVTVPLAIGINNIEFVVTAAAGATKTYTITVTKVVPPTVSYGTAQTFIVNTANTPVTPTATDVNTFGYSTNYTSLGNGEISQAYKIKLDPQGNVYLLDNSYPSKLFKYPADGSPAVEIATDNISTKAMAFDDAGNLYLADASTHVVKKMAVGTGEVTVLSSSGVNYPFGMAIAKNGTIYVADFGDSNIKQIPAGGGTPVVVGTGFNQPTDVAVDAAGNVYVADQGNGKLKKIWITTDGHTEDVTDIRQPVAVTVDNADNVFVSDLSNFRIYELPANGSGPQIIASGLDLQNIYGLDVNDKGVIYSAQISNNHANVITPSGGYFINSKLPAGLTFNQNTGIISGTPTVLSPAKNYIVTAYGTGGVISSTISVAVVSNNADLSALAVSGAGLSPAFNANTITYTSSVSSTVTSVTITPTAAATDATITYNGNPVTSDSVITVPLVNGTNTIAFIVTAGSGDTKTYTLTINKLIPPTLSYEASKSLVINAAVTITPTAANVGALSYNNPLTNFGSNLGGQAVRAVFDSHGNAYILSNFRGNVEVVPADGSPAYTIGGPFNFPLALAIDKDNNLYISDYAGSTSPIYKIAAGTTTSTLLTSAYQYILGITPDNQGNLYLADVYGHSVSKYNIGTNTGVSISNAFTYPCTVVLRDDKLFVQDLQTTQIFRMGLDGSNMTQIIAYSGSSSFDIDATGFIYSGNSNLIRWNLDGSGALTIPTGINDIYTTSADTKGKVYIGKIGGNEMKVLQPSGGYFIDKLLPAGLSFNANTGTISGTPTKLNPATQYRITAYNGQDSTSARITLGVEANKNLSNLVTDAGVLTPIFNADSISYKISADNSLTTTNITATLSELSNSLTINGTTAASGTPVSVALNVGDNIIPVVITSPLDNSTKSYTVNIHRISNDYKLSDLTTSEGSLTPSFDADVFNYTVDLPMGTTSAKLRPSAYPLATINVAGVPVTSGAESQILTLIPGDNSVEVSVLAEDGTSTGTYTVNLRVPVPSSLLLSKILVNGTLRPGFTPEQTTYHVDVPNSFENVFISTASDDALSAIKINGTDPGPTGEALIPINLGDNIIPIVVTSNNGDTKTYTITVTRLIPEPTSSPIAAQLYKTGVTITPLSTGFGNVDAPGYLPLADTLTKAIPTPTGIAINQAGDLFIADVTAGAVYKIDAGGGAPVAILTGLNTPLGVATDADGNVYAAALGNSTIKKVTPGGVITNLGSGLLFPTGLTVDAAGNIYVDETANHAVKKITPAGITTTLTTDLSFPYGITVDANYFYVADNSAGTIERFNLSGGAKTTFISGLTNPTDVKIDATGNIYVNQGGTNIVTKYDKTGNNPVDISTDYSGLFGIALGKNGEIYTTDNGRQTIEKLTPSGGYYLSDVLPDGLVFDTATGIISGTPTTVTAAKDYTITAYNRGGSATSIVNIGVTTPIATLVNLTLSIGTLNPVFDGAVTTYTATVPNETTDITPIATDAGAIISVNGTPVISGTPLTLTLAEGANPFTVLVTNGTATKTYDLVLTRTISSIANVSFTLNPVAVLTPVPGTADRNFATSVSASTGFVTITPKAVGPGAIITINGVPVANRTSSGPIALDFGATVINALVTAQDGTTTKTYKITVTRNGSTNAVASFRLDPNVTLVSTTGDASTNYSTSVNPGVNTVSVTPTTLDGATVTIDGTAVASGSASAPIRLSAGVTLINAVVTSQNGTVIKTYSIAVKRLGSNNASASFKLNPVSTLTAATGTADKNFTASVASGTTTVTLTPEAIDAGATITINGVAVASGVASAPIALDAGATTISAVVTAQDGVTVKTYNITVTRNGSNNAVVSLKLTPTAILTATTGAATVNYSTSVAAATSSITLTATAQDANATITINGIAVASGVASAPITLSMGATTITTTVVAQDGVTTRTYAIVVNRSGSSNASASFKLSNNVSLQDAAGTADKNYSTSVEASIASIRVTPKAIDAGATITINGMAVVSGTASDQITLATGENVINAIVTAQDGTTVKTYNLYITRQPNSFMIDKANAGLLFANKANNNLLPTGDDGVVVHQGVSPNGDGSNDFLSVEGLSAYPNNRVSIMNANGVLVFEARDYGKDGSNLFDGHSNKTGVLLKPGTYYYQIEYKAGKENKRKTGYLILKY</sequence>
<feature type="domain" description="Cadherin-like beta-sandwich-like" evidence="4">
    <location>
        <begin position="2692"/>
        <end position="2766"/>
    </location>
</feature>
<evidence type="ECO:0000313" key="5">
    <source>
        <dbReference type="EMBL" id="RYU91664.1"/>
    </source>
</evidence>
<dbReference type="InterPro" id="IPR050952">
    <property type="entry name" value="TRIM-NHL_E3_ligases"/>
</dbReference>
<dbReference type="Pfam" id="PF05345">
    <property type="entry name" value="He_PIG"/>
    <property type="match status" value="5"/>
</dbReference>
<dbReference type="PROSITE" id="PS51125">
    <property type="entry name" value="NHL"/>
    <property type="match status" value="2"/>
</dbReference>
<dbReference type="SUPFAM" id="SSF49313">
    <property type="entry name" value="Cadherin-like"/>
    <property type="match status" value="4"/>
</dbReference>
<dbReference type="InterPro" id="IPR001258">
    <property type="entry name" value="NHL_repeat"/>
</dbReference>
<feature type="domain" description="Cadherin-like beta-sandwich-like" evidence="4">
    <location>
        <begin position="1235"/>
        <end position="1324"/>
    </location>
</feature>
<evidence type="ECO:0000256" key="2">
    <source>
        <dbReference type="PROSITE-ProRule" id="PRU00504"/>
    </source>
</evidence>
<organism evidence="5 6">
    <name type="scientific">Mucilaginibacter terrigena</name>
    <dbReference type="NCBI Taxonomy" id="2492395"/>
    <lineage>
        <taxon>Bacteria</taxon>
        <taxon>Pseudomonadati</taxon>
        <taxon>Bacteroidota</taxon>
        <taxon>Sphingobacteriia</taxon>
        <taxon>Sphingobacteriales</taxon>
        <taxon>Sphingobacteriaceae</taxon>
        <taxon>Mucilaginibacter</taxon>
    </lineage>
</organism>
<dbReference type="SUPFAM" id="SSF101898">
    <property type="entry name" value="NHL repeat"/>
    <property type="match status" value="4"/>
</dbReference>
<dbReference type="InterPro" id="IPR013783">
    <property type="entry name" value="Ig-like_fold"/>
</dbReference>
<dbReference type="EMBL" id="SEWG01000002">
    <property type="protein sequence ID" value="RYU91664.1"/>
    <property type="molecule type" value="Genomic_DNA"/>
</dbReference>
<feature type="signal peptide" evidence="3">
    <location>
        <begin position="1"/>
        <end position="32"/>
    </location>
</feature>
<feature type="domain" description="Cadherin-like beta-sandwich-like" evidence="4">
    <location>
        <begin position="2596"/>
        <end position="2667"/>
    </location>
</feature>
<feature type="domain" description="Cadherin-like beta-sandwich-like" evidence="4">
    <location>
        <begin position="2496"/>
        <end position="2568"/>
    </location>
</feature>
<dbReference type="GO" id="GO:0016020">
    <property type="term" value="C:membrane"/>
    <property type="evidence" value="ECO:0007669"/>
    <property type="project" value="InterPro"/>
</dbReference>
<dbReference type="Gene3D" id="2.40.10.500">
    <property type="match status" value="1"/>
</dbReference>
<evidence type="ECO:0000313" key="6">
    <source>
        <dbReference type="Proteomes" id="UP000293331"/>
    </source>
</evidence>
<feature type="domain" description="Cadherin-like beta-sandwich-like" evidence="4">
    <location>
        <begin position="1759"/>
        <end position="1848"/>
    </location>
</feature>
<dbReference type="InterPro" id="IPR000033">
    <property type="entry name" value="LDLR_classB_rpt"/>
</dbReference>
<dbReference type="SMART" id="SM00135">
    <property type="entry name" value="LY"/>
    <property type="match status" value="2"/>
</dbReference>
<dbReference type="PANTHER" id="PTHR24104">
    <property type="entry name" value="E3 UBIQUITIN-PROTEIN LIGASE NHLRC1-RELATED"/>
    <property type="match status" value="1"/>
</dbReference>
<dbReference type="OrthoDB" id="355609at2"/>
<keyword evidence="3" id="KW-0732">Signal</keyword>
<feature type="chain" id="PRO_5020670861" description="Cadherin-like beta-sandwich-like domain-containing protein" evidence="3">
    <location>
        <begin position="33"/>
        <end position="2990"/>
    </location>
</feature>
<name>A0A4Q5LQF9_9SPHI</name>
<dbReference type="Gene3D" id="2.120.10.30">
    <property type="entry name" value="TolB, C-terminal domain"/>
    <property type="match status" value="5"/>
</dbReference>
<dbReference type="GO" id="GO:0008270">
    <property type="term" value="F:zinc ion binding"/>
    <property type="evidence" value="ECO:0007669"/>
    <property type="project" value="UniProtKB-KW"/>
</dbReference>
<gene>
    <name evidence="5" type="ORF">EWM62_06925</name>
</gene>